<dbReference type="InterPro" id="IPR001478">
    <property type="entry name" value="PDZ"/>
</dbReference>
<dbReference type="PROSITE" id="PS00856">
    <property type="entry name" value="GUANYLATE_KINASE_1"/>
    <property type="match status" value="1"/>
</dbReference>
<dbReference type="InterPro" id="IPR050716">
    <property type="entry name" value="MAGUK"/>
</dbReference>
<dbReference type="AlphaFoldDB" id="A0A2H8TU02"/>
<dbReference type="SUPFAM" id="SSF50156">
    <property type="entry name" value="PDZ domain-like"/>
    <property type="match status" value="1"/>
</dbReference>
<dbReference type="Pfam" id="PF07653">
    <property type="entry name" value="SH3_2"/>
    <property type="match status" value="1"/>
</dbReference>
<reference evidence="9" key="1">
    <citation type="submission" date="2017-10" db="EMBL/GenBank/DDBJ databases">
        <title>Transcriptome Assembly of Sugarcane Aphid Adults.</title>
        <authorList>
            <person name="Scully E.D."/>
            <person name="Palmer N.A."/>
            <person name="Geib S.M."/>
            <person name="Sarath G."/>
            <person name="Sattler S.E."/>
        </authorList>
    </citation>
    <scope>NUCLEOTIDE SEQUENCE</scope>
    <source>
        <tissue evidence="9">Whole body</tissue>
    </source>
</reference>
<evidence type="ECO:0000259" key="8">
    <source>
        <dbReference type="PROSITE" id="PS51022"/>
    </source>
</evidence>
<dbReference type="SUPFAM" id="SSF101288">
    <property type="entry name" value="L27 domain"/>
    <property type="match status" value="1"/>
</dbReference>
<dbReference type="CDD" id="cd00071">
    <property type="entry name" value="GMPK"/>
    <property type="match status" value="1"/>
</dbReference>
<protein>
    <submittedName>
        <fullName evidence="9">MAGUK p55 subfamily member 6</fullName>
    </submittedName>
</protein>
<dbReference type="PROSITE" id="PS50052">
    <property type="entry name" value="GUANYLATE_KINASE_2"/>
    <property type="match status" value="1"/>
</dbReference>
<dbReference type="InterPro" id="IPR004172">
    <property type="entry name" value="L27_dom"/>
</dbReference>
<dbReference type="FunFam" id="2.30.30.40:FF:000069">
    <property type="entry name" value="MAGUK p55 subfamily member 6"/>
    <property type="match status" value="1"/>
</dbReference>
<feature type="region of interest" description="Disordered" evidence="4">
    <location>
        <begin position="141"/>
        <end position="161"/>
    </location>
</feature>
<sequence>MVFFVRNKSDRRELLASMASVDHISSHKIHDNAAFQHVRDNIDEINYHVKAKETDIIFLKTLMDNPTVESLIKVHNSLEEYETCVPVANNSKQTLIELCHHCTSSKHPVAKDLLSIITKLHFKALLEVHDKIALKRLKKTLDTSDLPPTPPSPPQLQNGTKMSSQTYKVIGLRKKPDEPLGLTVEQDENGNLIVARILAGGTIDKQGLLKKGDVILEVNGERVESPEDLLNEVNRSKDTLQFRIAPGFFHKNTIQTQQCYMRALFDYDPMEDTLIPCKEIGLTFKHGDILQVLDQKDPNWWQAKKVGDNELPGLIPSQELEERRKAFVAPEADYVHKTSICGTRISKKKCKKMYQSKWNGEFDKAELILYEEVTKMPPFKRRTLALIGTTGVGRRTLKGRLINSDPQRFAGVIPYTTRPQRELEENGQNYWFVDRDQMEHDIREHKFLEYGENGGNLYGTNLDSIRDVINQGKMCVLDCSPVALKMLHNSSEFMPYVIFIAAPGVEVMKSLYDYSRNMGYSSRTLTFDRQSSIRYSSRRARTLESLASIYEEDDVKKSLEESACLQRMYEKYIDLVIVNEDFDMTFRKVVEALEVISNEHQWVPVNWVY</sequence>
<feature type="domain" description="L27" evidence="8">
    <location>
        <begin position="31"/>
        <end position="86"/>
    </location>
</feature>
<dbReference type="InterPro" id="IPR001452">
    <property type="entry name" value="SH3_domain"/>
</dbReference>
<gene>
    <name evidence="9" type="primary">Mpp6_3</name>
</gene>
<evidence type="ECO:0000313" key="9">
    <source>
        <dbReference type="EMBL" id="MBW17716.1"/>
    </source>
</evidence>
<evidence type="ECO:0000256" key="4">
    <source>
        <dbReference type="SAM" id="MobiDB-lite"/>
    </source>
</evidence>
<feature type="domain" description="SH3" evidence="5">
    <location>
        <begin position="256"/>
        <end position="325"/>
    </location>
</feature>
<name>A0A2H8TU02_9HEMI</name>
<evidence type="ECO:0000256" key="1">
    <source>
        <dbReference type="ARBA" id="ARBA00007014"/>
    </source>
</evidence>
<dbReference type="SMART" id="SM00228">
    <property type="entry name" value="PDZ"/>
    <property type="match status" value="1"/>
</dbReference>
<dbReference type="InterPro" id="IPR020590">
    <property type="entry name" value="Guanylate_kinase_CS"/>
</dbReference>
<proteinExistence type="inferred from homology"/>
<feature type="domain" description="Guanylate kinase-like" evidence="6">
    <location>
        <begin position="381"/>
        <end position="594"/>
    </location>
</feature>
<keyword evidence="2 3" id="KW-0728">SH3 domain</keyword>
<feature type="domain" description="PDZ" evidence="7">
    <location>
        <begin position="169"/>
        <end position="248"/>
    </location>
</feature>
<dbReference type="OrthoDB" id="65789at2759"/>
<dbReference type="SMART" id="SM00072">
    <property type="entry name" value="GuKc"/>
    <property type="match status" value="1"/>
</dbReference>
<evidence type="ECO:0000256" key="3">
    <source>
        <dbReference type="PROSITE-ProRule" id="PRU00192"/>
    </source>
</evidence>
<comment type="similarity">
    <text evidence="1">Belongs to the MAGUK family.</text>
</comment>
<dbReference type="InterPro" id="IPR036892">
    <property type="entry name" value="L27_dom_sf"/>
</dbReference>
<evidence type="ECO:0000259" key="7">
    <source>
        <dbReference type="PROSITE" id="PS50106"/>
    </source>
</evidence>
<dbReference type="PANTHER" id="PTHR23122">
    <property type="entry name" value="MEMBRANE-ASSOCIATED GUANYLATE KINASE MAGUK"/>
    <property type="match status" value="1"/>
</dbReference>
<dbReference type="EMBL" id="GFXV01005911">
    <property type="protein sequence ID" value="MBW17716.1"/>
    <property type="molecule type" value="Transcribed_RNA"/>
</dbReference>
<dbReference type="GO" id="GO:0030054">
    <property type="term" value="C:cell junction"/>
    <property type="evidence" value="ECO:0007669"/>
    <property type="project" value="UniProtKB-ARBA"/>
</dbReference>
<evidence type="ECO:0000259" key="6">
    <source>
        <dbReference type="PROSITE" id="PS50052"/>
    </source>
</evidence>
<organism evidence="9">
    <name type="scientific">Melanaphis sacchari</name>
    <dbReference type="NCBI Taxonomy" id="742174"/>
    <lineage>
        <taxon>Eukaryota</taxon>
        <taxon>Metazoa</taxon>
        <taxon>Ecdysozoa</taxon>
        <taxon>Arthropoda</taxon>
        <taxon>Hexapoda</taxon>
        <taxon>Insecta</taxon>
        <taxon>Pterygota</taxon>
        <taxon>Neoptera</taxon>
        <taxon>Paraneoptera</taxon>
        <taxon>Hemiptera</taxon>
        <taxon>Sternorrhyncha</taxon>
        <taxon>Aphidomorpha</taxon>
        <taxon>Aphidoidea</taxon>
        <taxon>Aphididae</taxon>
        <taxon>Aphidini</taxon>
        <taxon>Melanaphis</taxon>
    </lineage>
</organism>
<dbReference type="Gene3D" id="1.10.287.650">
    <property type="entry name" value="L27 domain"/>
    <property type="match status" value="1"/>
</dbReference>
<dbReference type="InterPro" id="IPR036028">
    <property type="entry name" value="SH3-like_dom_sf"/>
</dbReference>
<dbReference type="SMART" id="SM00569">
    <property type="entry name" value="L27"/>
    <property type="match status" value="2"/>
</dbReference>
<dbReference type="SUPFAM" id="SSF52540">
    <property type="entry name" value="P-loop containing nucleoside triphosphate hydrolases"/>
    <property type="match status" value="1"/>
</dbReference>
<dbReference type="PROSITE" id="PS50002">
    <property type="entry name" value="SH3"/>
    <property type="match status" value="1"/>
</dbReference>
<dbReference type="PROSITE" id="PS50106">
    <property type="entry name" value="PDZ"/>
    <property type="match status" value="1"/>
</dbReference>
<evidence type="ECO:0000259" key="5">
    <source>
        <dbReference type="PROSITE" id="PS50002"/>
    </source>
</evidence>
<dbReference type="InterPro" id="IPR008144">
    <property type="entry name" value="Guanylate_kin-like_dom"/>
</dbReference>
<dbReference type="Gene3D" id="3.40.50.300">
    <property type="entry name" value="P-loop containing nucleotide triphosphate hydrolases"/>
    <property type="match status" value="1"/>
</dbReference>
<dbReference type="PROSITE" id="PS51022">
    <property type="entry name" value="L27"/>
    <property type="match status" value="1"/>
</dbReference>
<dbReference type="InterPro" id="IPR008145">
    <property type="entry name" value="GK/Ca_channel_bsu"/>
</dbReference>
<evidence type="ECO:0000256" key="2">
    <source>
        <dbReference type="ARBA" id="ARBA00022443"/>
    </source>
</evidence>
<dbReference type="InterPro" id="IPR027417">
    <property type="entry name" value="P-loop_NTPase"/>
</dbReference>
<dbReference type="Pfam" id="PF00625">
    <property type="entry name" value="Guanylate_kin"/>
    <property type="match status" value="1"/>
</dbReference>
<dbReference type="CDD" id="cd11862">
    <property type="entry name" value="SH3_MPP"/>
    <property type="match status" value="1"/>
</dbReference>
<dbReference type="Gene3D" id="2.30.30.40">
    <property type="entry name" value="SH3 Domains"/>
    <property type="match status" value="1"/>
</dbReference>
<accession>A0A2H8TU02</accession>
<dbReference type="Pfam" id="PF00595">
    <property type="entry name" value="PDZ"/>
    <property type="match status" value="1"/>
</dbReference>
<dbReference type="InterPro" id="IPR036034">
    <property type="entry name" value="PDZ_sf"/>
</dbReference>
<dbReference type="SUPFAM" id="SSF50044">
    <property type="entry name" value="SH3-domain"/>
    <property type="match status" value="1"/>
</dbReference>
<dbReference type="SMART" id="SM00326">
    <property type="entry name" value="SH3"/>
    <property type="match status" value="1"/>
</dbReference>
<dbReference type="Gene3D" id="2.30.42.10">
    <property type="match status" value="1"/>
</dbReference>